<feature type="compositionally biased region" description="Basic and acidic residues" evidence="1">
    <location>
        <begin position="22"/>
        <end position="31"/>
    </location>
</feature>
<evidence type="ECO:0000313" key="3">
    <source>
        <dbReference type="Proteomes" id="UP000439903"/>
    </source>
</evidence>
<proteinExistence type="predicted"/>
<gene>
    <name evidence="2" type="ORF">F8M41_023699</name>
</gene>
<dbReference type="EMBL" id="WTPW01000779">
    <property type="protein sequence ID" value="KAF0480583.1"/>
    <property type="molecule type" value="Genomic_DNA"/>
</dbReference>
<dbReference type="AlphaFoldDB" id="A0A8H4EGL9"/>
<feature type="region of interest" description="Disordered" evidence="1">
    <location>
        <begin position="1"/>
        <end position="31"/>
    </location>
</feature>
<name>A0A8H4EGL9_GIGMA</name>
<comment type="caution">
    <text evidence="2">The sequence shown here is derived from an EMBL/GenBank/DDBJ whole genome shotgun (WGS) entry which is preliminary data.</text>
</comment>
<evidence type="ECO:0000256" key="1">
    <source>
        <dbReference type="SAM" id="MobiDB-lite"/>
    </source>
</evidence>
<evidence type="ECO:0000313" key="2">
    <source>
        <dbReference type="EMBL" id="KAF0480583.1"/>
    </source>
</evidence>
<organism evidence="2 3">
    <name type="scientific">Gigaspora margarita</name>
    <dbReference type="NCBI Taxonomy" id="4874"/>
    <lineage>
        <taxon>Eukaryota</taxon>
        <taxon>Fungi</taxon>
        <taxon>Fungi incertae sedis</taxon>
        <taxon>Mucoromycota</taxon>
        <taxon>Glomeromycotina</taxon>
        <taxon>Glomeromycetes</taxon>
        <taxon>Diversisporales</taxon>
        <taxon>Gigasporaceae</taxon>
        <taxon>Gigaspora</taxon>
    </lineage>
</organism>
<accession>A0A8H4EGL9</accession>
<sequence length="90" mass="10715">MQNLEDQKPEDFCGKKRKAKNQRTEKQKEQKLDYKRKFCTIQHMQKLKIFWEEVMKKCEKNEKPAKSTPEDPAKSAKSISKVPEFDQLPS</sequence>
<keyword evidence="3" id="KW-1185">Reference proteome</keyword>
<feature type="compositionally biased region" description="Basic and acidic residues" evidence="1">
    <location>
        <begin position="1"/>
        <end position="14"/>
    </location>
</feature>
<dbReference type="Proteomes" id="UP000439903">
    <property type="component" value="Unassembled WGS sequence"/>
</dbReference>
<feature type="compositionally biased region" description="Basic and acidic residues" evidence="1">
    <location>
        <begin position="60"/>
        <end position="74"/>
    </location>
</feature>
<protein>
    <submittedName>
        <fullName evidence="2">Uncharacterized protein</fullName>
    </submittedName>
</protein>
<reference evidence="2 3" key="1">
    <citation type="journal article" date="2019" name="Environ. Microbiol.">
        <title>At the nexus of three kingdoms: the genome of the mycorrhizal fungus Gigaspora margarita provides insights into plant, endobacterial and fungal interactions.</title>
        <authorList>
            <person name="Venice F."/>
            <person name="Ghignone S."/>
            <person name="Salvioli di Fossalunga A."/>
            <person name="Amselem J."/>
            <person name="Novero M."/>
            <person name="Xianan X."/>
            <person name="Sedzielewska Toro K."/>
            <person name="Morin E."/>
            <person name="Lipzen A."/>
            <person name="Grigoriev I.V."/>
            <person name="Henrissat B."/>
            <person name="Martin F.M."/>
            <person name="Bonfante P."/>
        </authorList>
    </citation>
    <scope>NUCLEOTIDE SEQUENCE [LARGE SCALE GENOMIC DNA]</scope>
    <source>
        <strain evidence="2 3">BEG34</strain>
    </source>
</reference>
<feature type="region of interest" description="Disordered" evidence="1">
    <location>
        <begin position="60"/>
        <end position="90"/>
    </location>
</feature>